<keyword evidence="2" id="KW-1185">Reference proteome</keyword>
<evidence type="ECO:0000313" key="2">
    <source>
        <dbReference type="Proteomes" id="UP001162164"/>
    </source>
</evidence>
<name>A0ABQ9J5E8_9CUCU</name>
<dbReference type="PANTHER" id="PTHR46585">
    <property type="entry name" value="INTEGRASE CORE DOMAIN CONTAINING PROTEIN"/>
    <property type="match status" value="1"/>
</dbReference>
<gene>
    <name evidence="1" type="ORF">NQ317_019600</name>
</gene>
<proteinExistence type="predicted"/>
<evidence type="ECO:0000313" key="1">
    <source>
        <dbReference type="EMBL" id="KAJ8973293.1"/>
    </source>
</evidence>
<sequence length="86" mass="10256">MRSNFLNSVCKHINKNKHVFKKGYTPNWTTELFKIVKVRITNPTTYLLEDLQGRRISGGFYEEKLQKTKNLNVYLVEVLRRRRGKV</sequence>
<dbReference type="Proteomes" id="UP001162164">
    <property type="component" value="Unassembled WGS sequence"/>
</dbReference>
<reference evidence="1" key="1">
    <citation type="journal article" date="2023" name="Insect Mol. Biol.">
        <title>Genome sequencing provides insights into the evolution of gene families encoding plant cell wall-degrading enzymes in longhorned beetles.</title>
        <authorList>
            <person name="Shin N.R."/>
            <person name="Okamura Y."/>
            <person name="Kirsch R."/>
            <person name="Pauchet Y."/>
        </authorList>
    </citation>
    <scope>NUCLEOTIDE SEQUENCE</scope>
    <source>
        <strain evidence="1">MMC_N1</strain>
    </source>
</reference>
<protein>
    <submittedName>
        <fullName evidence="1">Uncharacterized protein</fullName>
    </submittedName>
</protein>
<comment type="caution">
    <text evidence="1">The sequence shown here is derived from an EMBL/GenBank/DDBJ whole genome shotgun (WGS) entry which is preliminary data.</text>
</comment>
<organism evidence="1 2">
    <name type="scientific">Molorchus minor</name>
    <dbReference type="NCBI Taxonomy" id="1323400"/>
    <lineage>
        <taxon>Eukaryota</taxon>
        <taxon>Metazoa</taxon>
        <taxon>Ecdysozoa</taxon>
        <taxon>Arthropoda</taxon>
        <taxon>Hexapoda</taxon>
        <taxon>Insecta</taxon>
        <taxon>Pterygota</taxon>
        <taxon>Neoptera</taxon>
        <taxon>Endopterygota</taxon>
        <taxon>Coleoptera</taxon>
        <taxon>Polyphaga</taxon>
        <taxon>Cucujiformia</taxon>
        <taxon>Chrysomeloidea</taxon>
        <taxon>Cerambycidae</taxon>
        <taxon>Lamiinae</taxon>
        <taxon>Monochamini</taxon>
        <taxon>Molorchus</taxon>
    </lineage>
</organism>
<accession>A0ABQ9J5E8</accession>
<dbReference type="EMBL" id="JAPWTJ010001204">
    <property type="protein sequence ID" value="KAJ8973293.1"/>
    <property type="molecule type" value="Genomic_DNA"/>
</dbReference>
<dbReference type="PANTHER" id="PTHR46585:SF1">
    <property type="entry name" value="CHROMO DOMAIN-CONTAINING PROTEIN"/>
    <property type="match status" value="1"/>
</dbReference>